<comment type="caution">
    <text evidence="1">The sequence shown here is derived from an EMBL/GenBank/DDBJ whole genome shotgun (WGS) entry which is preliminary data.</text>
</comment>
<dbReference type="Proteomes" id="UP001153678">
    <property type="component" value="Unassembled WGS sequence"/>
</dbReference>
<evidence type="ECO:0000313" key="2">
    <source>
        <dbReference type="Proteomes" id="UP001153678"/>
    </source>
</evidence>
<protein>
    <submittedName>
        <fullName evidence="1">14201_t:CDS:1</fullName>
    </submittedName>
</protein>
<sequence>MKEVEKVMVRLNNLDNPRYISWKLDTMEGYRKKYYYVILELSSPTITQQVTVLPPPTTTPPQQIVIITGNAATSPLSDYAQTTQIISIDASQKQLPPLPPPKY</sequence>
<name>A0A9W4SB19_9GLOM</name>
<evidence type="ECO:0000313" key="1">
    <source>
        <dbReference type="EMBL" id="CAI2162333.1"/>
    </source>
</evidence>
<gene>
    <name evidence="1" type="ORF">FWILDA_LOCUS504</name>
</gene>
<keyword evidence="2" id="KW-1185">Reference proteome</keyword>
<accession>A0A9W4SB19</accession>
<reference evidence="1" key="1">
    <citation type="submission" date="2022-08" db="EMBL/GenBank/DDBJ databases">
        <authorList>
            <person name="Kallberg Y."/>
            <person name="Tangrot J."/>
            <person name="Rosling A."/>
        </authorList>
    </citation>
    <scope>NUCLEOTIDE SEQUENCE</scope>
    <source>
        <strain evidence="1">Wild A</strain>
    </source>
</reference>
<proteinExistence type="predicted"/>
<dbReference type="AlphaFoldDB" id="A0A9W4SB19"/>
<dbReference type="EMBL" id="CAMKVN010000033">
    <property type="protein sequence ID" value="CAI2162333.1"/>
    <property type="molecule type" value="Genomic_DNA"/>
</dbReference>
<organism evidence="1 2">
    <name type="scientific">Funneliformis geosporum</name>
    <dbReference type="NCBI Taxonomy" id="1117311"/>
    <lineage>
        <taxon>Eukaryota</taxon>
        <taxon>Fungi</taxon>
        <taxon>Fungi incertae sedis</taxon>
        <taxon>Mucoromycota</taxon>
        <taxon>Glomeromycotina</taxon>
        <taxon>Glomeromycetes</taxon>
        <taxon>Glomerales</taxon>
        <taxon>Glomeraceae</taxon>
        <taxon>Funneliformis</taxon>
    </lineage>
</organism>